<keyword evidence="1" id="KW-0812">Transmembrane</keyword>
<keyword evidence="3" id="KW-1185">Reference proteome</keyword>
<dbReference type="GeneID" id="36377333"/>
<sequence>MNPRNKSYLKLFFYLEGTLVATSFLGFVLLRRNESIRRKTFENLPTLAEWYYSTEDLISFGQLSGRQLRHRDINTWYKDLNFGKDLDCD</sequence>
<evidence type="ECO:0000313" key="2">
    <source>
        <dbReference type="EMBL" id="CEF64968.1"/>
    </source>
</evidence>
<dbReference type="Proteomes" id="UP000035682">
    <property type="component" value="Unplaced"/>
</dbReference>
<reference evidence="2 3" key="1">
    <citation type="submission" date="2014-09" db="EMBL/GenBank/DDBJ databases">
        <authorList>
            <person name="Martin A.A."/>
        </authorList>
    </citation>
    <scope>NUCLEOTIDE SEQUENCE</scope>
    <source>
        <strain evidence="3">ED321</strain>
        <strain evidence="2">ED321 Heterogonic</strain>
    </source>
</reference>
<evidence type="ECO:0000313" key="5">
    <source>
        <dbReference type="WormBase" id="SRAE_1000322100"/>
    </source>
</evidence>
<dbReference type="OMA" id="HRDINTW"/>
<reference evidence="4" key="2">
    <citation type="submission" date="2020-12" db="UniProtKB">
        <authorList>
            <consortium name="WormBaseParasite"/>
        </authorList>
    </citation>
    <scope>IDENTIFICATION</scope>
</reference>
<gene>
    <name evidence="2 4 5" type="ORF">SRAE_1000322100</name>
</gene>
<dbReference type="CTD" id="36377333"/>
<keyword evidence="1" id="KW-1133">Transmembrane helix</keyword>
<dbReference type="EMBL" id="LN609528">
    <property type="protein sequence ID" value="CEF64968.1"/>
    <property type="molecule type" value="Genomic_DNA"/>
</dbReference>
<keyword evidence="1" id="KW-0472">Membrane</keyword>
<organism evidence="2">
    <name type="scientific">Strongyloides ratti</name>
    <name type="common">Parasitic roundworm</name>
    <dbReference type="NCBI Taxonomy" id="34506"/>
    <lineage>
        <taxon>Eukaryota</taxon>
        <taxon>Metazoa</taxon>
        <taxon>Ecdysozoa</taxon>
        <taxon>Nematoda</taxon>
        <taxon>Chromadorea</taxon>
        <taxon>Rhabditida</taxon>
        <taxon>Tylenchina</taxon>
        <taxon>Panagrolaimomorpha</taxon>
        <taxon>Strongyloidoidea</taxon>
        <taxon>Strongyloididae</taxon>
        <taxon>Strongyloides</taxon>
    </lineage>
</organism>
<dbReference type="WormBase" id="SRAE_1000322100">
    <property type="protein sequence ID" value="SRP07895"/>
    <property type="gene ID" value="WBGene00259838"/>
</dbReference>
<dbReference type="RefSeq" id="XP_024504169.1">
    <property type="nucleotide sequence ID" value="XM_024650387.1"/>
</dbReference>
<feature type="transmembrane region" description="Helical" evidence="1">
    <location>
        <begin position="12"/>
        <end position="30"/>
    </location>
</feature>
<protein>
    <submittedName>
        <fullName evidence="2 4">Uncharacterized protein</fullName>
    </submittedName>
</protein>
<accession>A0A090LA00</accession>
<evidence type="ECO:0000313" key="3">
    <source>
        <dbReference type="Proteomes" id="UP000035682"/>
    </source>
</evidence>
<evidence type="ECO:0000313" key="4">
    <source>
        <dbReference type="WBParaSite" id="SRAE_1000322100.1"/>
    </source>
</evidence>
<proteinExistence type="predicted"/>
<evidence type="ECO:0000256" key="1">
    <source>
        <dbReference type="SAM" id="Phobius"/>
    </source>
</evidence>
<name>A0A090LA00_STRRB</name>
<dbReference type="WBParaSite" id="SRAE_1000322100.1">
    <property type="protein sequence ID" value="SRAE_1000322100.1"/>
    <property type="gene ID" value="WBGene00259838"/>
</dbReference>
<dbReference type="AlphaFoldDB" id="A0A090LA00"/>